<evidence type="ECO:0000256" key="1">
    <source>
        <dbReference type="SAM" id="MobiDB-lite"/>
    </source>
</evidence>
<evidence type="ECO:0000313" key="2">
    <source>
        <dbReference type="EMBL" id="MBM6400868.1"/>
    </source>
</evidence>
<dbReference type="InterPro" id="IPR007497">
    <property type="entry name" value="SIMPL/DUF541"/>
</dbReference>
<dbReference type="Gene3D" id="3.30.110.170">
    <property type="entry name" value="Protein of unknown function (DUF541), domain 1"/>
    <property type="match status" value="1"/>
</dbReference>
<proteinExistence type="predicted"/>
<name>A0ABS2CLZ9_9MICO</name>
<dbReference type="PANTHER" id="PTHR34387">
    <property type="entry name" value="SLR1258 PROTEIN"/>
    <property type="match status" value="1"/>
</dbReference>
<evidence type="ECO:0000313" key="3">
    <source>
        <dbReference type="Proteomes" id="UP001430172"/>
    </source>
</evidence>
<dbReference type="Proteomes" id="UP001430172">
    <property type="component" value="Unassembled WGS sequence"/>
</dbReference>
<reference evidence="2" key="1">
    <citation type="submission" date="2021-02" db="EMBL/GenBank/DDBJ databases">
        <title>Phycicoccus sp. MQZ13P-5T, whole genome shotgun sequence.</title>
        <authorList>
            <person name="Tuo L."/>
        </authorList>
    </citation>
    <scope>NUCLEOTIDE SEQUENCE</scope>
    <source>
        <strain evidence="2">MQZ13P-5</strain>
    </source>
</reference>
<organism evidence="2 3">
    <name type="scientific">Phycicoccus sonneratiae</name>
    <dbReference type="NCBI Taxonomy" id="2807628"/>
    <lineage>
        <taxon>Bacteria</taxon>
        <taxon>Bacillati</taxon>
        <taxon>Actinomycetota</taxon>
        <taxon>Actinomycetes</taxon>
        <taxon>Micrococcales</taxon>
        <taxon>Intrasporangiaceae</taxon>
        <taxon>Phycicoccus</taxon>
    </lineage>
</organism>
<dbReference type="RefSeq" id="WP_204131346.1">
    <property type="nucleotide sequence ID" value="NZ_JAFDVD010000012.1"/>
</dbReference>
<sequence>MSDHVEVIGTGTASASPDVVVVDVRVSVEAADVAAALSGLAARLDATLTAAADHGVHEHDRRTTGMGVSPRWDREGQGITGYTAHQALRLRVRDRERVGDVISALAGAAGDALGVDNVSLEVADPSPLLVRARAAAFADASTRARQYADLAGRHLGPVLELTEVPAGGGPVPMPKARFAAMDAGGVPVEGGESSITATVVVRFALGPA</sequence>
<dbReference type="PANTHER" id="PTHR34387:SF1">
    <property type="entry name" value="PERIPLASMIC IMMUNOGENIC PROTEIN"/>
    <property type="match status" value="1"/>
</dbReference>
<dbReference type="Gene3D" id="3.30.70.2970">
    <property type="entry name" value="Protein of unknown function (DUF541), domain 2"/>
    <property type="match status" value="1"/>
</dbReference>
<dbReference type="Pfam" id="PF04402">
    <property type="entry name" value="SIMPL"/>
    <property type="match status" value="1"/>
</dbReference>
<dbReference type="EMBL" id="JAFDVD010000012">
    <property type="protein sequence ID" value="MBM6400868.1"/>
    <property type="molecule type" value="Genomic_DNA"/>
</dbReference>
<feature type="compositionally biased region" description="Basic and acidic residues" evidence="1">
    <location>
        <begin position="54"/>
        <end position="63"/>
    </location>
</feature>
<dbReference type="InterPro" id="IPR052022">
    <property type="entry name" value="26kDa_periplasmic_antigen"/>
</dbReference>
<gene>
    <name evidence="2" type="ORF">JQN70_10760</name>
</gene>
<feature type="region of interest" description="Disordered" evidence="1">
    <location>
        <begin position="54"/>
        <end position="74"/>
    </location>
</feature>
<accession>A0ABS2CLZ9</accession>
<keyword evidence="3" id="KW-1185">Reference proteome</keyword>
<comment type="caution">
    <text evidence="2">The sequence shown here is derived from an EMBL/GenBank/DDBJ whole genome shotgun (WGS) entry which is preliminary data.</text>
</comment>
<protein>
    <submittedName>
        <fullName evidence="2">SIMPL domain-containing protein</fullName>
    </submittedName>
</protein>